<accession>F6GVF8</accession>
<keyword evidence="3" id="KW-1185">Reference proteome</keyword>
<sequence>MAVSIIRDTIRSPSSMESGGRILKWDKKGGGGENLFVRCKKSYTYDK</sequence>
<protein>
    <submittedName>
        <fullName evidence="2">Uncharacterized protein</fullName>
    </submittedName>
</protein>
<dbReference type="AlphaFoldDB" id="F6GVF8"/>
<proteinExistence type="predicted"/>
<evidence type="ECO:0000313" key="3">
    <source>
        <dbReference type="Proteomes" id="UP000009183"/>
    </source>
</evidence>
<organism evidence="2 3">
    <name type="scientific">Vitis vinifera</name>
    <name type="common">Grape</name>
    <dbReference type="NCBI Taxonomy" id="29760"/>
    <lineage>
        <taxon>Eukaryota</taxon>
        <taxon>Viridiplantae</taxon>
        <taxon>Streptophyta</taxon>
        <taxon>Embryophyta</taxon>
        <taxon>Tracheophyta</taxon>
        <taxon>Spermatophyta</taxon>
        <taxon>Magnoliopsida</taxon>
        <taxon>eudicotyledons</taxon>
        <taxon>Gunneridae</taxon>
        <taxon>Pentapetalae</taxon>
        <taxon>rosids</taxon>
        <taxon>Vitales</taxon>
        <taxon>Vitaceae</taxon>
        <taxon>Viteae</taxon>
        <taxon>Vitis</taxon>
    </lineage>
</organism>
<dbReference type="PaxDb" id="29760-VIT_15s0021g00550.t01"/>
<evidence type="ECO:0000256" key="1">
    <source>
        <dbReference type="SAM" id="MobiDB-lite"/>
    </source>
</evidence>
<dbReference type="InParanoid" id="F6GVF8"/>
<evidence type="ECO:0000313" key="2">
    <source>
        <dbReference type="EMBL" id="CCB43941.1"/>
    </source>
</evidence>
<gene>
    <name evidence="2" type="ordered locus">VIT_15s0021g00550</name>
</gene>
<dbReference type="HOGENOM" id="CLU_3176453_0_0_1"/>
<reference evidence="3" key="1">
    <citation type="journal article" date="2007" name="Nature">
        <title>The grapevine genome sequence suggests ancestral hexaploidization in major angiosperm phyla.</title>
        <authorList>
            <consortium name="The French-Italian Public Consortium for Grapevine Genome Characterization."/>
            <person name="Jaillon O."/>
            <person name="Aury J.-M."/>
            <person name="Noel B."/>
            <person name="Policriti A."/>
            <person name="Clepet C."/>
            <person name="Casagrande A."/>
            <person name="Choisne N."/>
            <person name="Aubourg S."/>
            <person name="Vitulo N."/>
            <person name="Jubin C."/>
            <person name="Vezzi A."/>
            <person name="Legeai F."/>
            <person name="Hugueney P."/>
            <person name="Dasilva C."/>
            <person name="Horner D."/>
            <person name="Mica E."/>
            <person name="Jublot D."/>
            <person name="Poulain J."/>
            <person name="Bruyere C."/>
            <person name="Billault A."/>
            <person name="Segurens B."/>
            <person name="Gouyvenoux M."/>
            <person name="Ugarte E."/>
            <person name="Cattonaro F."/>
            <person name="Anthouard V."/>
            <person name="Vico V."/>
            <person name="Del Fabbro C."/>
            <person name="Alaux M."/>
            <person name="Di Gaspero G."/>
            <person name="Dumas V."/>
            <person name="Felice N."/>
            <person name="Paillard S."/>
            <person name="Juman I."/>
            <person name="Moroldo M."/>
            <person name="Scalabrin S."/>
            <person name="Canaguier A."/>
            <person name="Le Clainche I."/>
            <person name="Malacrida G."/>
            <person name="Durand E."/>
            <person name="Pesole G."/>
            <person name="Laucou V."/>
            <person name="Chatelet P."/>
            <person name="Merdinoglu D."/>
            <person name="Delledonne M."/>
            <person name="Pezzotti M."/>
            <person name="Lecharny A."/>
            <person name="Scarpelli C."/>
            <person name="Artiguenave F."/>
            <person name="Pe M.E."/>
            <person name="Valle G."/>
            <person name="Morgante M."/>
            <person name="Caboche M."/>
            <person name="Adam-Blondon A.-F."/>
            <person name="Weissenbach J."/>
            <person name="Quetier F."/>
            <person name="Wincker P."/>
        </authorList>
    </citation>
    <scope>NUCLEOTIDE SEQUENCE [LARGE SCALE GENOMIC DNA]</scope>
    <source>
        <strain evidence="3">cv. Pinot noir / PN40024</strain>
    </source>
</reference>
<name>F6GVF8_VITVI</name>
<feature type="region of interest" description="Disordered" evidence="1">
    <location>
        <begin position="1"/>
        <end position="22"/>
    </location>
</feature>
<dbReference type="EMBL" id="FN594952">
    <property type="protein sequence ID" value="CCB43941.1"/>
    <property type="molecule type" value="Genomic_DNA"/>
</dbReference>
<dbReference type="Proteomes" id="UP000009183">
    <property type="component" value="Chromosome 15"/>
</dbReference>